<dbReference type="EnsemblPlants" id="KEH41292">
    <property type="protein sequence ID" value="KEH41292"/>
    <property type="gene ID" value="MTR_1g048060"/>
</dbReference>
<dbReference type="AlphaFoldDB" id="A0A072VHK8"/>
<dbReference type="HOGENOM" id="CLU_072705_0_0_1"/>
<evidence type="ECO:0000313" key="3">
    <source>
        <dbReference type="EnsemblPlants" id="KEH41292"/>
    </source>
</evidence>
<dbReference type="Proteomes" id="UP000002051">
    <property type="component" value="Unassembled WGS sequence"/>
</dbReference>
<evidence type="ECO:0000313" key="4">
    <source>
        <dbReference type="Proteomes" id="UP000002051"/>
    </source>
</evidence>
<name>A0A072VHK8_MEDTR</name>
<gene>
    <name evidence="2" type="ordered locus">MTR_1g048060</name>
</gene>
<feature type="region of interest" description="Disordered" evidence="1">
    <location>
        <begin position="1"/>
        <end position="43"/>
    </location>
</feature>
<reference evidence="2 4" key="2">
    <citation type="journal article" date="2014" name="BMC Genomics">
        <title>An improved genome release (version Mt4.0) for the model legume Medicago truncatula.</title>
        <authorList>
            <person name="Tang H."/>
            <person name="Krishnakumar V."/>
            <person name="Bidwell S."/>
            <person name="Rosen B."/>
            <person name="Chan A."/>
            <person name="Zhou S."/>
            <person name="Gentzbittel L."/>
            <person name="Childs K.L."/>
            <person name="Yandell M."/>
            <person name="Gundlach H."/>
            <person name="Mayer K.F."/>
            <person name="Schwartz D.C."/>
            <person name="Town C.D."/>
        </authorList>
    </citation>
    <scope>GENOME REANNOTATION</scope>
    <source>
        <strain evidence="2">A17</strain>
        <strain evidence="3 4">cv. Jemalong A17</strain>
    </source>
</reference>
<proteinExistence type="predicted"/>
<evidence type="ECO:0000256" key="1">
    <source>
        <dbReference type="SAM" id="MobiDB-lite"/>
    </source>
</evidence>
<reference evidence="3" key="3">
    <citation type="submission" date="2015-04" db="UniProtKB">
        <authorList>
            <consortium name="EnsemblPlants"/>
        </authorList>
    </citation>
    <scope>IDENTIFICATION</scope>
    <source>
        <strain evidence="3">cv. Jemalong A17</strain>
    </source>
</reference>
<keyword evidence="4" id="KW-1185">Reference proteome</keyword>
<evidence type="ECO:0000313" key="2">
    <source>
        <dbReference type="EMBL" id="KEH41292.1"/>
    </source>
</evidence>
<dbReference type="PANTHER" id="PTHR38221">
    <property type="entry name" value="BNAA04G14260D PROTEIN"/>
    <property type="match status" value="1"/>
</dbReference>
<protein>
    <submittedName>
        <fullName evidence="2 3">Uncharacterized protein</fullName>
    </submittedName>
</protein>
<organism evidence="2 4">
    <name type="scientific">Medicago truncatula</name>
    <name type="common">Barrel medic</name>
    <name type="synonym">Medicago tribuloides</name>
    <dbReference type="NCBI Taxonomy" id="3880"/>
    <lineage>
        <taxon>Eukaryota</taxon>
        <taxon>Viridiplantae</taxon>
        <taxon>Streptophyta</taxon>
        <taxon>Embryophyta</taxon>
        <taxon>Tracheophyta</taxon>
        <taxon>Spermatophyta</taxon>
        <taxon>Magnoliopsida</taxon>
        <taxon>eudicotyledons</taxon>
        <taxon>Gunneridae</taxon>
        <taxon>Pentapetalae</taxon>
        <taxon>rosids</taxon>
        <taxon>fabids</taxon>
        <taxon>Fabales</taxon>
        <taxon>Fabaceae</taxon>
        <taxon>Papilionoideae</taxon>
        <taxon>50 kb inversion clade</taxon>
        <taxon>NPAAA clade</taxon>
        <taxon>Hologalegina</taxon>
        <taxon>IRL clade</taxon>
        <taxon>Trifolieae</taxon>
        <taxon>Medicago</taxon>
    </lineage>
</organism>
<sequence>MPSQANSDIPASSASVVMLSAPDTQDNPQDVFHTPPEEASLHSSDVDVPLCAVNQADAGSQVFVDSVDSSGFVDCRKDSDLGFSEEDQLKDEIDAGFVPENLRGVVSVEFRVLERDISDLGESPAKKLKLGFQEDSLPRENVVGGEQVNADADSCREIPMDENSVPEENVETQVAPNAGDVNLNEGNNSICEVGEGSGMREEENAETQVVQDGGNVKLVEGNRSSCEVGEGSGMHEDPLLRVLPDSIRSLSEKETASGLESGRVEEKKKYNVFDVLKFLAETSDKKEDDGLTLLETLKRSGVNLPRPSWWPEDMKSQLFNFDDKEERK</sequence>
<feature type="compositionally biased region" description="Polar residues" evidence="1">
    <location>
        <begin position="1"/>
        <end position="15"/>
    </location>
</feature>
<dbReference type="EMBL" id="CM001217">
    <property type="protein sequence ID" value="KEH41292.1"/>
    <property type="molecule type" value="Genomic_DNA"/>
</dbReference>
<dbReference type="PANTHER" id="PTHR38221:SF1">
    <property type="entry name" value="OVULE PROTEIN"/>
    <property type="match status" value="1"/>
</dbReference>
<accession>A0A072VHK8</accession>
<reference evidence="2 4" key="1">
    <citation type="journal article" date="2011" name="Nature">
        <title>The Medicago genome provides insight into the evolution of rhizobial symbioses.</title>
        <authorList>
            <person name="Young N.D."/>
            <person name="Debelle F."/>
            <person name="Oldroyd G.E."/>
            <person name="Geurts R."/>
            <person name="Cannon S.B."/>
            <person name="Udvardi M.K."/>
            <person name="Benedito V.A."/>
            <person name="Mayer K.F."/>
            <person name="Gouzy J."/>
            <person name="Schoof H."/>
            <person name="Van de Peer Y."/>
            <person name="Proost S."/>
            <person name="Cook D.R."/>
            <person name="Meyers B.C."/>
            <person name="Spannagl M."/>
            <person name="Cheung F."/>
            <person name="De Mita S."/>
            <person name="Krishnakumar V."/>
            <person name="Gundlach H."/>
            <person name="Zhou S."/>
            <person name="Mudge J."/>
            <person name="Bharti A.K."/>
            <person name="Murray J.D."/>
            <person name="Naoumkina M.A."/>
            <person name="Rosen B."/>
            <person name="Silverstein K.A."/>
            <person name="Tang H."/>
            <person name="Rombauts S."/>
            <person name="Zhao P.X."/>
            <person name="Zhou P."/>
            <person name="Barbe V."/>
            <person name="Bardou P."/>
            <person name="Bechner M."/>
            <person name="Bellec A."/>
            <person name="Berger A."/>
            <person name="Berges H."/>
            <person name="Bidwell S."/>
            <person name="Bisseling T."/>
            <person name="Choisne N."/>
            <person name="Couloux A."/>
            <person name="Denny R."/>
            <person name="Deshpande S."/>
            <person name="Dai X."/>
            <person name="Doyle J.J."/>
            <person name="Dudez A.M."/>
            <person name="Farmer A.D."/>
            <person name="Fouteau S."/>
            <person name="Franken C."/>
            <person name="Gibelin C."/>
            <person name="Gish J."/>
            <person name="Goldstein S."/>
            <person name="Gonzalez A.J."/>
            <person name="Green P.J."/>
            <person name="Hallab A."/>
            <person name="Hartog M."/>
            <person name="Hua A."/>
            <person name="Humphray S.J."/>
            <person name="Jeong D.H."/>
            <person name="Jing Y."/>
            <person name="Jocker A."/>
            <person name="Kenton S.M."/>
            <person name="Kim D.J."/>
            <person name="Klee K."/>
            <person name="Lai H."/>
            <person name="Lang C."/>
            <person name="Lin S."/>
            <person name="Macmil S.L."/>
            <person name="Magdelenat G."/>
            <person name="Matthews L."/>
            <person name="McCorrison J."/>
            <person name="Monaghan E.L."/>
            <person name="Mun J.H."/>
            <person name="Najar F.Z."/>
            <person name="Nicholson C."/>
            <person name="Noirot C."/>
            <person name="O'Bleness M."/>
            <person name="Paule C.R."/>
            <person name="Poulain J."/>
            <person name="Prion F."/>
            <person name="Qin B."/>
            <person name="Qu C."/>
            <person name="Retzel E.F."/>
            <person name="Riddle C."/>
            <person name="Sallet E."/>
            <person name="Samain S."/>
            <person name="Samson N."/>
            <person name="Sanders I."/>
            <person name="Saurat O."/>
            <person name="Scarpelli C."/>
            <person name="Schiex T."/>
            <person name="Segurens B."/>
            <person name="Severin A.J."/>
            <person name="Sherrier D.J."/>
            <person name="Shi R."/>
            <person name="Sims S."/>
            <person name="Singer S.R."/>
            <person name="Sinharoy S."/>
            <person name="Sterck L."/>
            <person name="Viollet A."/>
            <person name="Wang B.B."/>
            <person name="Wang K."/>
            <person name="Wang M."/>
            <person name="Wang X."/>
            <person name="Warfsmann J."/>
            <person name="Weissenbach J."/>
            <person name="White D.D."/>
            <person name="White J.D."/>
            <person name="Wiley G.B."/>
            <person name="Wincker P."/>
            <person name="Xing Y."/>
            <person name="Yang L."/>
            <person name="Yao Z."/>
            <person name="Ying F."/>
            <person name="Zhai J."/>
            <person name="Zhou L."/>
            <person name="Zuber A."/>
            <person name="Denarie J."/>
            <person name="Dixon R.A."/>
            <person name="May G.D."/>
            <person name="Schwartz D.C."/>
            <person name="Rogers J."/>
            <person name="Quetier F."/>
            <person name="Town C.D."/>
            <person name="Roe B.A."/>
        </authorList>
    </citation>
    <scope>NUCLEOTIDE SEQUENCE [LARGE SCALE GENOMIC DNA]</scope>
    <source>
        <strain evidence="2">A17</strain>
        <strain evidence="3 4">cv. Jemalong A17</strain>
    </source>
</reference>